<keyword evidence="2" id="KW-0689">Ribosomal protein</keyword>
<dbReference type="GO" id="GO:0003723">
    <property type="term" value="F:RNA binding"/>
    <property type="evidence" value="ECO:0007669"/>
    <property type="project" value="TreeGrafter"/>
</dbReference>
<dbReference type="GeneID" id="10447027"/>
<dbReference type="InterPro" id="IPR014722">
    <property type="entry name" value="Rib_uL2_dom2"/>
</dbReference>
<dbReference type="PANTHER" id="PTHR10715:SF0">
    <property type="entry name" value="LARGE RIBOSOMAL SUBUNIT PROTEIN EL6"/>
    <property type="match status" value="1"/>
</dbReference>
<keyword evidence="2" id="KW-0687">Ribonucleoprotein</keyword>
<dbReference type="GO" id="GO:0002181">
    <property type="term" value="P:cytoplasmic translation"/>
    <property type="evidence" value="ECO:0007669"/>
    <property type="project" value="TreeGrafter"/>
</dbReference>
<dbReference type="Pfam" id="PF01159">
    <property type="entry name" value="Ribosomal_L6e"/>
    <property type="match status" value="1"/>
</dbReference>
<comment type="similarity">
    <text evidence="1">Belongs to the eukaryotic ribosomal protein eL6 family.</text>
</comment>
<dbReference type="InterPro" id="IPR008991">
    <property type="entry name" value="Translation_prot_SH3-like_sf"/>
</dbReference>
<gene>
    <name evidence="2" type="primary">rpl6B</name>
    <name evidence="2" type="ORF">CPARA_1gp047</name>
</gene>
<name>F2HHA9_9CRYP</name>
<dbReference type="RefSeq" id="XP_003239603.1">
    <property type="nucleotide sequence ID" value="XM_003239555.1"/>
</dbReference>
<keyword evidence="2" id="KW-0542">Nucleomorph</keyword>
<dbReference type="GO" id="GO:0003735">
    <property type="term" value="F:structural constituent of ribosome"/>
    <property type="evidence" value="ECO:0007669"/>
    <property type="project" value="InterPro"/>
</dbReference>
<proteinExistence type="inferred from homology"/>
<protein>
    <submittedName>
        <fullName evidence="2">60S ribosomal protein L6B</fullName>
    </submittedName>
</protein>
<dbReference type="PANTHER" id="PTHR10715">
    <property type="entry name" value="60S RIBOSOMAL PROTEIN L6"/>
    <property type="match status" value="1"/>
</dbReference>
<dbReference type="GO" id="GO:0000027">
    <property type="term" value="P:ribosomal large subunit assembly"/>
    <property type="evidence" value="ECO:0007669"/>
    <property type="project" value="TreeGrafter"/>
</dbReference>
<dbReference type="InterPro" id="IPR000915">
    <property type="entry name" value="60S_ribosomal_eL6"/>
</dbReference>
<evidence type="ECO:0000256" key="1">
    <source>
        <dbReference type="ARBA" id="ARBA00010592"/>
    </source>
</evidence>
<organism evidence="2 3">
    <name type="scientific">Cryptomonas paramaecium</name>
    <dbReference type="NCBI Taxonomy" id="2898"/>
    <lineage>
        <taxon>Eukaryota</taxon>
        <taxon>Cryptophyceae</taxon>
        <taxon>Cryptomonadales</taxon>
        <taxon>Cryptomonadaceae</taxon>
        <taxon>Cryptomonas</taxon>
    </lineage>
</organism>
<dbReference type="GO" id="GO:0022625">
    <property type="term" value="C:cytosolic large ribosomal subunit"/>
    <property type="evidence" value="ECO:0007669"/>
    <property type="project" value="TreeGrafter"/>
</dbReference>
<evidence type="ECO:0000313" key="2">
    <source>
        <dbReference type="EMBL" id="AEA38705.1"/>
    </source>
</evidence>
<reference evidence="2 3" key="1">
    <citation type="journal article" date="2011" name="Genome Biol. Evol.">
        <title>Complete nucleomorph genome sequence of the nonphotosynthetic alga Cryptomonas paramecium reveals a core nucleomorph gene set.</title>
        <authorList>
            <person name="Tanifuji G."/>
            <person name="Onodera N.T."/>
            <person name="Wheeler T.J."/>
            <person name="Dlutek M."/>
            <person name="Donaher N."/>
            <person name="Archibald J.M."/>
        </authorList>
    </citation>
    <scope>NUCLEOTIDE SEQUENCE [LARGE SCALE GENOMIC DNA]</scope>
    <source>
        <strain evidence="2 3">CCAP977/2A</strain>
    </source>
</reference>
<sequence length="197" mass="23052">MVGIVQWKKKNWLNSVVTYLNSKNRGIMKLGKKNCKSLIDKTKFSNFNRIKKEKIQKTENLTGSIVIISFGKLRGKKAIILRTTKCQMFVISGPFSLNGISIRRIKPGHIITTRNRLDVDSVNTRIFDDEYFIFLKKSRKRGNQDLKNRLKMAHALREIHIDRYLLNQISTNLFLKAYLKAKYTQNSYTKMPFSNFK</sequence>
<accession>F2HHA9</accession>
<dbReference type="SUPFAM" id="SSF50104">
    <property type="entry name" value="Translation proteins SH3-like domain"/>
    <property type="match status" value="1"/>
</dbReference>
<dbReference type="AlphaFoldDB" id="F2HHA9"/>
<dbReference type="Proteomes" id="UP000243423">
    <property type="component" value="Nucleomorph 1"/>
</dbReference>
<geneLocation type="nucleomorph" evidence="2"/>
<dbReference type="EMBL" id="CP002172">
    <property type="protein sequence ID" value="AEA38705.1"/>
    <property type="molecule type" value="Genomic_DNA"/>
</dbReference>
<dbReference type="Gene3D" id="2.30.30.30">
    <property type="match status" value="1"/>
</dbReference>
<evidence type="ECO:0000313" key="3">
    <source>
        <dbReference type="Proteomes" id="UP000243423"/>
    </source>
</evidence>